<dbReference type="InterPro" id="IPR036909">
    <property type="entry name" value="Cyt_c-like_dom_sf"/>
</dbReference>
<evidence type="ECO:0000256" key="9">
    <source>
        <dbReference type="SAM" id="SignalP"/>
    </source>
</evidence>
<dbReference type="InterPro" id="IPR004852">
    <property type="entry name" value="Di-haem_cyt_c_peroxidsae"/>
</dbReference>
<dbReference type="EC" id="1.11.1.5" evidence="11"/>
<dbReference type="EMBL" id="JBEPMM010000007">
    <property type="protein sequence ID" value="MET3693181.1"/>
    <property type="molecule type" value="Genomic_DNA"/>
</dbReference>
<evidence type="ECO:0000256" key="6">
    <source>
        <dbReference type="ARBA" id="ARBA00023002"/>
    </source>
</evidence>
<comment type="caution">
    <text evidence="11">The sequence shown here is derived from an EMBL/GenBank/DDBJ whole genome shotgun (WGS) entry which is preliminary data.</text>
</comment>
<sequence length="378" mass="39982">MRRQISGALAGAALLAVLAGLSPVAPRAGQPELDRPGMARSDTPPDALAALRESYRRAVEDPYPADNPYSPAKAELGRRLFFDPILSGGGTMSCASCHVPSRSWSDQRSRGIGETGATMKFRTPTLLDVAQTPILGWDGKFRDLEDVTFTPVTSPSAMNLPEAEAIGRLARAPDYARAFSDAFSADSGAAGTAPGPDGAPVTRRRIQMALATFQRGIVSGRAPFDRWAEGDETAIDSSAKAGFAVFNGKGRCAACHSGWTFTDGSFHDIGVGTGADIGRATFFSNSVQLRYAFKTPTLRDVAERGPYMHDGSLGTLAEVIDLYDRGGIERPSRSPAIAPIGLTETEKRDLLSFLRTLSAEVPGAQVPGAEVPGGPRLN</sequence>
<keyword evidence="7 8" id="KW-0408">Iron</keyword>
<keyword evidence="2 8" id="KW-0349">Heme</keyword>
<dbReference type="Pfam" id="PF00034">
    <property type="entry name" value="Cytochrom_C"/>
    <property type="match status" value="1"/>
</dbReference>
<evidence type="ECO:0000256" key="8">
    <source>
        <dbReference type="PROSITE-ProRule" id="PRU00433"/>
    </source>
</evidence>
<gene>
    <name evidence="11" type="ORF">ABID43_002728</name>
</gene>
<evidence type="ECO:0000259" key="10">
    <source>
        <dbReference type="PROSITE" id="PS51007"/>
    </source>
</evidence>
<dbReference type="InterPro" id="IPR026259">
    <property type="entry name" value="MauG/Cytc_peroxidase"/>
</dbReference>
<feature type="chain" id="PRO_5046121684" evidence="9">
    <location>
        <begin position="28"/>
        <end position="378"/>
    </location>
</feature>
<evidence type="ECO:0000313" key="11">
    <source>
        <dbReference type="EMBL" id="MET3693181.1"/>
    </source>
</evidence>
<evidence type="ECO:0000256" key="3">
    <source>
        <dbReference type="ARBA" id="ARBA00022723"/>
    </source>
</evidence>
<evidence type="ECO:0000313" key="12">
    <source>
        <dbReference type="Proteomes" id="UP001549145"/>
    </source>
</evidence>
<dbReference type="PANTHER" id="PTHR30600:SF13">
    <property type="entry name" value="METHYLAMINE UTILIZATION PROTEIN"/>
    <property type="match status" value="1"/>
</dbReference>
<dbReference type="PIRSF" id="PIRSF000294">
    <property type="entry name" value="Cytochrome-c_peroxidase"/>
    <property type="match status" value="1"/>
</dbReference>
<evidence type="ECO:0000256" key="5">
    <source>
        <dbReference type="ARBA" id="ARBA00022764"/>
    </source>
</evidence>
<dbReference type="InterPro" id="IPR009056">
    <property type="entry name" value="Cyt_c-like_dom"/>
</dbReference>
<feature type="domain" description="Cytochrome c" evidence="10">
    <location>
        <begin position="237"/>
        <end position="358"/>
    </location>
</feature>
<name>A0ABV2L8T5_9HYPH</name>
<keyword evidence="4 9" id="KW-0732">Signal</keyword>
<dbReference type="SUPFAM" id="SSF46626">
    <property type="entry name" value="Cytochrome c"/>
    <property type="match status" value="2"/>
</dbReference>
<dbReference type="GO" id="GO:0004130">
    <property type="term" value="F:cytochrome-c peroxidase activity"/>
    <property type="evidence" value="ECO:0007669"/>
    <property type="project" value="UniProtKB-EC"/>
</dbReference>
<keyword evidence="12" id="KW-1185">Reference proteome</keyword>
<dbReference type="Proteomes" id="UP001549145">
    <property type="component" value="Unassembled WGS sequence"/>
</dbReference>
<reference evidence="11 12" key="1">
    <citation type="submission" date="2024-06" db="EMBL/GenBank/DDBJ databases">
        <title>Genomic Encyclopedia of Type Strains, Phase IV (KMG-IV): sequencing the most valuable type-strain genomes for metagenomic binning, comparative biology and taxonomic classification.</title>
        <authorList>
            <person name="Goeker M."/>
        </authorList>
    </citation>
    <scope>NUCLEOTIDE SEQUENCE [LARGE SCALE GENOMIC DNA]</scope>
    <source>
        <strain evidence="11 12">DSM 21331</strain>
    </source>
</reference>
<evidence type="ECO:0000256" key="2">
    <source>
        <dbReference type="ARBA" id="ARBA00022617"/>
    </source>
</evidence>
<accession>A0ABV2L8T5</accession>
<feature type="signal peptide" evidence="9">
    <location>
        <begin position="1"/>
        <end position="27"/>
    </location>
</feature>
<proteinExistence type="predicted"/>
<protein>
    <submittedName>
        <fullName evidence="11">Cytochrome c peroxidase</fullName>
        <ecNumber evidence="11">1.11.1.5</ecNumber>
    </submittedName>
</protein>
<keyword evidence="6 11" id="KW-0560">Oxidoreductase</keyword>
<comment type="subcellular location">
    <subcellularLocation>
        <location evidence="1">Periplasm</location>
    </subcellularLocation>
</comment>
<dbReference type="PROSITE" id="PS51007">
    <property type="entry name" value="CYTC"/>
    <property type="match status" value="1"/>
</dbReference>
<dbReference type="RefSeq" id="WP_373320913.1">
    <property type="nucleotide sequence ID" value="NZ_BPQL01000081.1"/>
</dbReference>
<keyword evidence="11" id="KW-0575">Peroxidase</keyword>
<dbReference type="InterPro" id="IPR051395">
    <property type="entry name" value="Cytochrome_c_Peroxidase/MauG"/>
</dbReference>
<evidence type="ECO:0000256" key="7">
    <source>
        <dbReference type="ARBA" id="ARBA00023004"/>
    </source>
</evidence>
<dbReference type="Pfam" id="PF03150">
    <property type="entry name" value="CCP_MauG"/>
    <property type="match status" value="1"/>
</dbReference>
<keyword evidence="5" id="KW-0574">Periplasm</keyword>
<organism evidence="11 12">
    <name type="scientific">Methylobacterium goesingense</name>
    <dbReference type="NCBI Taxonomy" id="243690"/>
    <lineage>
        <taxon>Bacteria</taxon>
        <taxon>Pseudomonadati</taxon>
        <taxon>Pseudomonadota</taxon>
        <taxon>Alphaproteobacteria</taxon>
        <taxon>Hyphomicrobiales</taxon>
        <taxon>Methylobacteriaceae</taxon>
        <taxon>Methylobacterium</taxon>
    </lineage>
</organism>
<evidence type="ECO:0000256" key="1">
    <source>
        <dbReference type="ARBA" id="ARBA00004418"/>
    </source>
</evidence>
<keyword evidence="3 8" id="KW-0479">Metal-binding</keyword>
<evidence type="ECO:0000256" key="4">
    <source>
        <dbReference type="ARBA" id="ARBA00022729"/>
    </source>
</evidence>
<dbReference type="Gene3D" id="1.10.760.10">
    <property type="entry name" value="Cytochrome c-like domain"/>
    <property type="match status" value="2"/>
</dbReference>
<dbReference type="PANTHER" id="PTHR30600">
    <property type="entry name" value="CYTOCHROME C PEROXIDASE-RELATED"/>
    <property type="match status" value="1"/>
</dbReference>